<gene>
    <name evidence="1" type="ORF">BJ987_007213</name>
</gene>
<evidence type="ECO:0000313" key="2">
    <source>
        <dbReference type="Proteomes" id="UP001519325"/>
    </source>
</evidence>
<dbReference type="Proteomes" id="UP001519325">
    <property type="component" value="Unassembled WGS sequence"/>
</dbReference>
<dbReference type="RefSeq" id="WP_209897453.1">
    <property type="nucleotide sequence ID" value="NZ_JAGGMR010000001.1"/>
</dbReference>
<protein>
    <submittedName>
        <fullName evidence="1">Uncharacterized protein</fullName>
    </submittedName>
</protein>
<evidence type="ECO:0000313" key="1">
    <source>
        <dbReference type="EMBL" id="MBP2194312.1"/>
    </source>
</evidence>
<proteinExistence type="predicted"/>
<name>A0ABS4QRL1_9NOCA</name>
<organism evidence="1 2">
    <name type="scientific">Nocardia goodfellowii</name>
    <dbReference type="NCBI Taxonomy" id="882446"/>
    <lineage>
        <taxon>Bacteria</taxon>
        <taxon>Bacillati</taxon>
        <taxon>Actinomycetota</taxon>
        <taxon>Actinomycetes</taxon>
        <taxon>Mycobacteriales</taxon>
        <taxon>Nocardiaceae</taxon>
        <taxon>Nocardia</taxon>
    </lineage>
</organism>
<comment type="caution">
    <text evidence="1">The sequence shown here is derived from an EMBL/GenBank/DDBJ whole genome shotgun (WGS) entry which is preliminary data.</text>
</comment>
<sequence length="249" mass="27891">MTVREYDRIDQLTVRLDGRLRLAMTEDRNYGNGSDESLTEDFRRKLNAYLGAVRAGEVYRMARRAGVKGDKGIEIVLFSATEPTSMVFEMLKAVNSSLGGEQIAARWESLEPTKNRSELIEQAVVDEAIKLLESGWKFALLWVSMVGREGGAGMQVVLGDEAITNVELPDTLRGLLFAHKQATHDRVCGAWLSGQIRIAPPSRYETSFSWSSVPEWVPTPSVQDVRQELADYPRAPAEIPSWMRISDGW</sequence>
<accession>A0ABS4QRL1</accession>
<keyword evidence="2" id="KW-1185">Reference proteome</keyword>
<reference evidence="1 2" key="1">
    <citation type="submission" date="2021-03" db="EMBL/GenBank/DDBJ databases">
        <title>Sequencing the genomes of 1000 actinobacteria strains.</title>
        <authorList>
            <person name="Klenk H.-P."/>
        </authorList>
    </citation>
    <scope>NUCLEOTIDE SEQUENCE [LARGE SCALE GENOMIC DNA]</scope>
    <source>
        <strain evidence="1 2">DSM 45516</strain>
    </source>
</reference>
<dbReference type="EMBL" id="JAGGMR010000001">
    <property type="protein sequence ID" value="MBP2194312.1"/>
    <property type="molecule type" value="Genomic_DNA"/>
</dbReference>